<feature type="binding site" evidence="3">
    <location>
        <begin position="11"/>
        <end position="16"/>
    </location>
    <ligand>
        <name>ATP</name>
        <dbReference type="ChEBI" id="CHEBI:30616"/>
    </ligand>
</feature>
<keyword evidence="3" id="KW-0173">Coenzyme A biosynthesis</keyword>
<comment type="function">
    <text evidence="3">Catalyzes the phosphorylation of the 3'-hydroxyl group of dephosphocoenzyme A to form coenzyme A.</text>
</comment>
<dbReference type="SUPFAM" id="SSF52540">
    <property type="entry name" value="P-loop containing nucleoside triphosphate hydrolases"/>
    <property type="match status" value="1"/>
</dbReference>
<keyword evidence="3" id="KW-0963">Cytoplasm</keyword>
<organism evidence="5 6">
    <name type="scientific">Clostridium luticellarii</name>
    <dbReference type="NCBI Taxonomy" id="1691940"/>
    <lineage>
        <taxon>Bacteria</taxon>
        <taxon>Bacillati</taxon>
        <taxon>Bacillota</taxon>
        <taxon>Clostridia</taxon>
        <taxon>Eubacteriales</taxon>
        <taxon>Clostridiaceae</taxon>
        <taxon>Clostridium</taxon>
    </lineage>
</organism>
<dbReference type="Pfam" id="PF01121">
    <property type="entry name" value="CoaE"/>
    <property type="match status" value="1"/>
</dbReference>
<accession>A0A2T0B7X5</accession>
<comment type="catalytic activity">
    <reaction evidence="3">
        <text>3'-dephospho-CoA + ATP = ADP + CoA + H(+)</text>
        <dbReference type="Rhea" id="RHEA:18245"/>
        <dbReference type="ChEBI" id="CHEBI:15378"/>
        <dbReference type="ChEBI" id="CHEBI:30616"/>
        <dbReference type="ChEBI" id="CHEBI:57287"/>
        <dbReference type="ChEBI" id="CHEBI:57328"/>
        <dbReference type="ChEBI" id="CHEBI:456216"/>
        <dbReference type="EC" id="2.7.1.24"/>
    </reaction>
</comment>
<dbReference type="GO" id="GO:0005737">
    <property type="term" value="C:cytoplasm"/>
    <property type="evidence" value="ECO:0007669"/>
    <property type="project" value="UniProtKB-SubCell"/>
</dbReference>
<evidence type="ECO:0000256" key="2">
    <source>
        <dbReference type="ARBA" id="ARBA00022840"/>
    </source>
</evidence>
<dbReference type="GO" id="GO:0015937">
    <property type="term" value="P:coenzyme A biosynthetic process"/>
    <property type="evidence" value="ECO:0007669"/>
    <property type="project" value="UniProtKB-UniRule"/>
</dbReference>
<dbReference type="InterPro" id="IPR001977">
    <property type="entry name" value="Depp_CoAkinase"/>
</dbReference>
<evidence type="ECO:0000256" key="4">
    <source>
        <dbReference type="NCBIfam" id="TIGR00152"/>
    </source>
</evidence>
<comment type="subcellular location">
    <subcellularLocation>
        <location evidence="3">Cytoplasm</location>
    </subcellularLocation>
</comment>
<dbReference type="HAMAP" id="MF_00376">
    <property type="entry name" value="Dephospho_CoA_kinase"/>
    <property type="match status" value="1"/>
</dbReference>
<dbReference type="EMBL" id="PVXP01000091">
    <property type="protein sequence ID" value="PRR79986.1"/>
    <property type="molecule type" value="Genomic_DNA"/>
</dbReference>
<dbReference type="Gene3D" id="3.40.50.300">
    <property type="entry name" value="P-loop containing nucleotide triphosphate hydrolases"/>
    <property type="match status" value="1"/>
</dbReference>
<dbReference type="NCBIfam" id="TIGR00152">
    <property type="entry name" value="dephospho-CoA kinase"/>
    <property type="match status" value="1"/>
</dbReference>
<evidence type="ECO:0000256" key="3">
    <source>
        <dbReference type="HAMAP-Rule" id="MF_00376"/>
    </source>
</evidence>
<proteinExistence type="inferred from homology"/>
<dbReference type="InterPro" id="IPR027417">
    <property type="entry name" value="P-loop_NTPase"/>
</dbReference>
<gene>
    <name evidence="3 5" type="primary">coaE</name>
    <name evidence="5" type="ORF">CLLU_33840</name>
</gene>
<sequence length="205" mass="23736">MIKIGLTGGIGSGKSTVSRMLREKGIKVIDADDIARNVIEKYPVIMDRIRSIFGTKFIDDSGRLKRKEFGNYIFSYAGEKLKYENIIMPFIKREILDDMNHMKKNGEKICIVDGATLIENEFYKNLDLILLVWADRRAQICRVKERDKLTEEQVVDRINSQMPLEEKKKYADFILDNSYTLEETENQLEKILSKIKYEILGGGMP</sequence>
<comment type="similarity">
    <text evidence="3">Belongs to the CoaE family.</text>
</comment>
<dbReference type="GO" id="GO:0004140">
    <property type="term" value="F:dephospho-CoA kinase activity"/>
    <property type="evidence" value="ECO:0007669"/>
    <property type="project" value="UniProtKB-UniRule"/>
</dbReference>
<dbReference type="PROSITE" id="PS51219">
    <property type="entry name" value="DPCK"/>
    <property type="match status" value="1"/>
</dbReference>
<dbReference type="EC" id="2.7.1.24" evidence="3 4"/>
<dbReference type="OrthoDB" id="9812943at2"/>
<keyword evidence="3 5" id="KW-0808">Transferase</keyword>
<name>A0A2T0B7X5_9CLOT</name>
<evidence type="ECO:0000313" key="5">
    <source>
        <dbReference type="EMBL" id="PRR79986.1"/>
    </source>
</evidence>
<keyword evidence="6" id="KW-1185">Reference proteome</keyword>
<dbReference type="UniPathway" id="UPA00241">
    <property type="reaction ID" value="UER00356"/>
</dbReference>
<evidence type="ECO:0000256" key="1">
    <source>
        <dbReference type="ARBA" id="ARBA00022741"/>
    </source>
</evidence>
<keyword evidence="1 3" id="KW-0547">Nucleotide-binding</keyword>
<reference evidence="5 6" key="1">
    <citation type="submission" date="2018-03" db="EMBL/GenBank/DDBJ databases">
        <title>Genome sequence of Clostridium luticellarii DSM 29923.</title>
        <authorList>
            <person name="Poehlein A."/>
            <person name="Daniel R."/>
        </authorList>
    </citation>
    <scope>NUCLEOTIDE SEQUENCE [LARGE SCALE GENOMIC DNA]</scope>
    <source>
        <strain evidence="5 6">DSM 29923</strain>
    </source>
</reference>
<dbReference type="GO" id="GO:0005524">
    <property type="term" value="F:ATP binding"/>
    <property type="evidence" value="ECO:0007669"/>
    <property type="project" value="UniProtKB-UniRule"/>
</dbReference>
<dbReference type="AlphaFoldDB" id="A0A2T0B7X5"/>
<comment type="pathway">
    <text evidence="3">Cofactor biosynthesis; coenzyme A biosynthesis; CoA from (R)-pantothenate: step 5/5.</text>
</comment>
<dbReference type="PANTHER" id="PTHR10695:SF46">
    <property type="entry name" value="BIFUNCTIONAL COENZYME A SYNTHASE-RELATED"/>
    <property type="match status" value="1"/>
</dbReference>
<dbReference type="PANTHER" id="PTHR10695">
    <property type="entry name" value="DEPHOSPHO-COA KINASE-RELATED"/>
    <property type="match status" value="1"/>
</dbReference>
<comment type="caution">
    <text evidence="5">The sequence shown here is derived from an EMBL/GenBank/DDBJ whole genome shotgun (WGS) entry which is preliminary data.</text>
</comment>
<dbReference type="RefSeq" id="WP_106010926.1">
    <property type="nucleotide sequence ID" value="NZ_JALCPJ010000004.1"/>
</dbReference>
<keyword evidence="2 3" id="KW-0067">ATP-binding</keyword>
<evidence type="ECO:0000313" key="6">
    <source>
        <dbReference type="Proteomes" id="UP000237798"/>
    </source>
</evidence>
<keyword evidence="3 5" id="KW-0418">Kinase</keyword>
<protein>
    <recommendedName>
        <fullName evidence="3 4">Dephospho-CoA kinase</fullName>
        <ecNumber evidence="3 4">2.7.1.24</ecNumber>
    </recommendedName>
    <alternativeName>
        <fullName evidence="3">Dephosphocoenzyme A kinase</fullName>
    </alternativeName>
</protein>
<dbReference type="CDD" id="cd02022">
    <property type="entry name" value="DPCK"/>
    <property type="match status" value="1"/>
</dbReference>
<dbReference type="Proteomes" id="UP000237798">
    <property type="component" value="Unassembled WGS sequence"/>
</dbReference>